<dbReference type="InterPro" id="IPR027907">
    <property type="entry name" value="BTBD8_C"/>
</dbReference>
<evidence type="ECO:0000313" key="4">
    <source>
        <dbReference type="Proteomes" id="UP000770717"/>
    </source>
</evidence>
<dbReference type="PROSITE" id="PS50097">
    <property type="entry name" value="BTB"/>
    <property type="match status" value="2"/>
</dbReference>
<dbReference type="Gene3D" id="1.25.40.420">
    <property type="match status" value="1"/>
</dbReference>
<dbReference type="PANTHER" id="PTHR22427">
    <property type="entry name" value="GH15728P"/>
    <property type="match status" value="1"/>
</dbReference>
<name>A0A8J6F997_ELECQ</name>
<dbReference type="Pfam" id="PF26017">
    <property type="entry name" value="BACK_BTBD8"/>
    <property type="match status" value="1"/>
</dbReference>
<dbReference type="Pfam" id="PF15363">
    <property type="entry name" value="BTBD8_C"/>
    <property type="match status" value="1"/>
</dbReference>
<dbReference type="CDD" id="cd14733">
    <property type="entry name" value="BACK"/>
    <property type="match status" value="1"/>
</dbReference>
<feature type="compositionally biased region" description="Low complexity" evidence="1">
    <location>
        <begin position="1172"/>
        <end position="1181"/>
    </location>
</feature>
<dbReference type="CDD" id="cd18490">
    <property type="entry name" value="BACK_BTBD8"/>
    <property type="match status" value="1"/>
</dbReference>
<feature type="domain" description="BTB" evidence="2">
    <location>
        <begin position="47"/>
        <end position="111"/>
    </location>
</feature>
<feature type="compositionally biased region" description="Polar residues" evidence="1">
    <location>
        <begin position="571"/>
        <end position="581"/>
    </location>
</feature>
<dbReference type="SMART" id="SM00225">
    <property type="entry name" value="BTB"/>
    <property type="match status" value="2"/>
</dbReference>
<gene>
    <name evidence="3" type="ORF">GDO78_009225</name>
</gene>
<proteinExistence type="predicted"/>
<dbReference type="InterPro" id="IPR000210">
    <property type="entry name" value="BTB/POZ_dom"/>
</dbReference>
<evidence type="ECO:0000313" key="3">
    <source>
        <dbReference type="EMBL" id="KAG9483163.1"/>
    </source>
</evidence>
<feature type="region of interest" description="Disordered" evidence="1">
    <location>
        <begin position="524"/>
        <end position="940"/>
    </location>
</feature>
<feature type="compositionally biased region" description="Polar residues" evidence="1">
    <location>
        <begin position="840"/>
        <end position="885"/>
    </location>
</feature>
<feature type="compositionally biased region" description="Polar residues" evidence="1">
    <location>
        <begin position="719"/>
        <end position="735"/>
    </location>
</feature>
<feature type="compositionally biased region" description="Basic and acidic residues" evidence="1">
    <location>
        <begin position="539"/>
        <end position="552"/>
    </location>
</feature>
<sequence>MRMAASSRTEWKGFHAKDVSERRRLRDLLSDQLSRDLLRLLNEEIHTDTVLHVGQPRFKVHKAVLLARTPELYKWVTRQGTGDTFTVQNVEPSEMQAFLKVVYSSPWSVKEREGHILQMAKDHSKLNPEHNHDVCSNMDSATLSAAENGNTTASKEYIQTEENDNFDELSGSEPSADLGKDLLSLFKQSIATDLNIQVEETHFHVHRAILCARSSYFAAMLSGYWAETSRDLIKIEGVKQADMMILLYFIYGGIMDLPKNTDAGQILSIADMFGLEGLREVAIYTLKRDYCKFFHKPLVGMQQSVLECLYIAYSVGEEPLYTSCMRWIEKYFVKCWSERSFSNLPVDLQKDCLDVLVQSLSYRNAAFLLMESDRLISSLPGVKWAERARNLASELQEECVKFIVANFSQIIKSESFANLLQAQGMSSRPYLLEHVFNEIEKNISFQNCSSLFMALDDLLHLATENEMVFTCKIQALRDKLWSFLVQSFYAVRHTEGWKLMRPSDQDQIQAVAFDKGDDRRLAKKPTFTSSQQNRFKSVKLGESRTTETKRLSDSVLSAHRKMKSDSLGASGHTTHITRNSSGKGKEDDVKGKDVKKAVTKGAKEAKPTEKTATARPKITLKTKSENNDQSKTETCASKGDTASPPKLASSGRMVTRPKMTNGSSNPPAKVKSLKKSDKDPASPIKGSSPSVKSTHCNGELPNSSSSSGEHSHEHVPEEQPNSATNSPPVNKTLKSSLDCLKDQGVGTKSKPTVKISNGTTAKRKIIEGESRESSSSSTKKSADGSNESGLQKKKGNKLSNCTSQRPKSAPAALTKKPGDGSNMPKSISSKQPEAKLDTKVVTQSPSGDKQTPLNKKTTKTILPSASKTQPNVSSNKHGGSKSSAPNHKEPKAKVQSTSKTSILNHKPSQKGGPAVVKNNHNQPALCIEKGASKPDASEGLEGKQTANCQFVEDAGHPDDVPLSAHECCQDVSMGNQESMVQKPNLERCHCQENNAPASVLSHRSNSVEDLTAVTNGTKAVNVDRTGSGDVLFLNLSGEQKSDCKNICDSENSKCADSSSESELCSVKEVERIPKQKDRENMTFLELSETTSTSMQRHNIDTEPCLQAISASRQRTLNSTEHFVNCSSQGQISGYQRDLDIEEVADSHNSDMHFIGQWNNHSNMLHERESPESESGSASTSSDDIKPRSEDYDAGGSQDDDGSNERGISKCSTMRCHDFLGRSSSDTSTPEELKGYDGSLRIDVKMKKDSTELFRVNSTSDDEVPRRRTEPWLQRDGPRHGTNHTAVCSSVQFSQDIEHLSSSADETEDERSEAENAVVQAPPDTAVQPFQGIVNLAFDDMAEMDSENQRGPGGKGFMRSVLLSVDECEELGSDEGDAHLLHARKAGSVTPSDVFEKNATDGSSKKEDCRQTENAIERISLDHELLEENSVCGQETAETAPCKGFYKPTESELKSQTRPCHLDLYSEMPADAQRFCCPKTSNACKSQFLDYQGRDNHAPSTESSNTALSAGHIDDIDSVAQTCMYDHRPPKSLSPIYEMDPGDGIEQRLKTEARIMEIEFEDQQFVERDWTLLRQLLADHGSDVDIINSVPEDLSLAQYLINQTLLLARENSKSQGKAWGDLSSPFEDSTSVTVTSFSPDECSSPHGEWTILELETHH</sequence>
<accession>A0A8J6F997</accession>
<dbReference type="Pfam" id="PF00651">
    <property type="entry name" value="BTB"/>
    <property type="match status" value="2"/>
</dbReference>
<dbReference type="InterPro" id="IPR011333">
    <property type="entry name" value="SKP1/BTB/POZ_sf"/>
</dbReference>
<feature type="compositionally biased region" description="Polar residues" evidence="1">
    <location>
        <begin position="526"/>
        <end position="535"/>
    </location>
</feature>
<evidence type="ECO:0000259" key="2">
    <source>
        <dbReference type="PROSITE" id="PS50097"/>
    </source>
</evidence>
<feature type="region of interest" description="Disordered" evidence="1">
    <location>
        <begin position="1296"/>
        <end position="1317"/>
    </location>
</feature>
<dbReference type="OrthoDB" id="409642at2759"/>
<feature type="compositionally biased region" description="Polar residues" evidence="1">
    <location>
        <begin position="685"/>
        <end position="702"/>
    </location>
</feature>
<dbReference type="InterPro" id="IPR043225">
    <property type="entry name" value="BACK_BTBD8"/>
</dbReference>
<feature type="region of interest" description="Disordered" evidence="1">
    <location>
        <begin position="1164"/>
        <end position="1208"/>
    </location>
</feature>
<feature type="compositionally biased region" description="Basic and acidic residues" evidence="1">
    <location>
        <begin position="583"/>
        <end position="609"/>
    </location>
</feature>
<evidence type="ECO:0000256" key="1">
    <source>
        <dbReference type="SAM" id="MobiDB-lite"/>
    </source>
</evidence>
<feature type="compositionally biased region" description="Polar residues" evidence="1">
    <location>
        <begin position="894"/>
        <end position="903"/>
    </location>
</feature>
<dbReference type="SUPFAM" id="SSF54695">
    <property type="entry name" value="POZ domain"/>
    <property type="match status" value="2"/>
</dbReference>
<dbReference type="EMBL" id="WNTK01000005">
    <property type="protein sequence ID" value="KAG9483163.1"/>
    <property type="molecule type" value="Genomic_DNA"/>
</dbReference>
<organism evidence="3 4">
    <name type="scientific">Eleutherodactylus coqui</name>
    <name type="common">Puerto Rican coqui</name>
    <dbReference type="NCBI Taxonomy" id="57060"/>
    <lineage>
        <taxon>Eukaryota</taxon>
        <taxon>Metazoa</taxon>
        <taxon>Chordata</taxon>
        <taxon>Craniata</taxon>
        <taxon>Vertebrata</taxon>
        <taxon>Euteleostomi</taxon>
        <taxon>Amphibia</taxon>
        <taxon>Batrachia</taxon>
        <taxon>Anura</taxon>
        <taxon>Neobatrachia</taxon>
        <taxon>Hyloidea</taxon>
        <taxon>Eleutherodactylidae</taxon>
        <taxon>Eleutherodactylinae</taxon>
        <taxon>Eleutherodactylus</taxon>
        <taxon>Eleutherodactylus</taxon>
    </lineage>
</organism>
<feature type="domain" description="BTB" evidence="2">
    <location>
        <begin position="192"/>
        <end position="259"/>
    </location>
</feature>
<feature type="compositionally biased region" description="Basic and acidic residues" evidence="1">
    <location>
        <begin position="622"/>
        <end position="631"/>
    </location>
</feature>
<dbReference type="Proteomes" id="UP000770717">
    <property type="component" value="Unassembled WGS sequence"/>
</dbReference>
<dbReference type="PANTHER" id="PTHR22427:SF2">
    <property type="entry name" value="BTB_POZ DOMAIN-CONTAINING PROTEIN 8"/>
    <property type="match status" value="1"/>
</dbReference>
<reference evidence="3" key="1">
    <citation type="thesis" date="2020" institute="ProQuest LLC" country="789 East Eisenhower Parkway, Ann Arbor, MI, USA">
        <title>Comparative Genomics and Chromosome Evolution.</title>
        <authorList>
            <person name="Mudd A.B."/>
        </authorList>
    </citation>
    <scope>NUCLEOTIDE SEQUENCE</scope>
    <source>
        <strain evidence="3">HN-11 Male</strain>
        <tissue evidence="3">Kidney and liver</tissue>
    </source>
</reference>
<feature type="compositionally biased region" description="Polar residues" evidence="1">
    <location>
        <begin position="797"/>
        <end position="806"/>
    </location>
</feature>
<dbReference type="Gene3D" id="3.30.710.10">
    <property type="entry name" value="Potassium Channel Kv1.1, Chain A"/>
    <property type="match status" value="2"/>
</dbReference>
<keyword evidence="4" id="KW-1185">Reference proteome</keyword>
<dbReference type="CDD" id="cd18286">
    <property type="entry name" value="BTB2_POZ_BTBD8"/>
    <property type="match status" value="1"/>
</dbReference>
<protein>
    <recommendedName>
        <fullName evidence="2">BTB domain-containing protein</fullName>
    </recommendedName>
</protein>
<comment type="caution">
    <text evidence="3">The sequence shown here is derived from an EMBL/GenBank/DDBJ whole genome shotgun (WGS) entry which is preliminary data.</text>
</comment>